<protein>
    <submittedName>
        <fullName evidence="3">Late nodulin</fullName>
    </submittedName>
</protein>
<dbReference type="Proteomes" id="UP000095282">
    <property type="component" value="Unplaced"/>
</dbReference>
<keyword evidence="1" id="KW-0472">Membrane</keyword>
<accession>A0A1I7THK3</accession>
<reference evidence="3" key="1">
    <citation type="submission" date="2016-11" db="UniProtKB">
        <authorList>
            <consortium name="WormBaseParasite"/>
        </authorList>
    </citation>
    <scope>IDENTIFICATION</scope>
</reference>
<keyword evidence="2" id="KW-1185">Reference proteome</keyword>
<dbReference type="AlphaFoldDB" id="A0A1I7THK3"/>
<sequence length="93" mass="10707">MNNEEASFFHYVFNQKHGFLIHSSYAREKSSDSSAALFVMKLLIILLIALIAISTPVLARGRRCRSSTQCDYESVCYEGYCYTIDEMFDKFDV</sequence>
<proteinExistence type="predicted"/>
<keyword evidence="1" id="KW-0812">Transmembrane</keyword>
<dbReference type="WBParaSite" id="Csp11.Scaffold615.g5999.t1">
    <property type="protein sequence ID" value="Csp11.Scaffold615.g5999.t1"/>
    <property type="gene ID" value="Csp11.Scaffold615.g5999"/>
</dbReference>
<name>A0A1I7THK3_9PELO</name>
<evidence type="ECO:0000313" key="3">
    <source>
        <dbReference type="WBParaSite" id="Csp11.Scaffold615.g5999.t1"/>
    </source>
</evidence>
<evidence type="ECO:0000256" key="1">
    <source>
        <dbReference type="SAM" id="Phobius"/>
    </source>
</evidence>
<keyword evidence="1" id="KW-1133">Transmembrane helix</keyword>
<feature type="transmembrane region" description="Helical" evidence="1">
    <location>
        <begin position="35"/>
        <end position="59"/>
    </location>
</feature>
<organism evidence="2 3">
    <name type="scientific">Caenorhabditis tropicalis</name>
    <dbReference type="NCBI Taxonomy" id="1561998"/>
    <lineage>
        <taxon>Eukaryota</taxon>
        <taxon>Metazoa</taxon>
        <taxon>Ecdysozoa</taxon>
        <taxon>Nematoda</taxon>
        <taxon>Chromadorea</taxon>
        <taxon>Rhabditida</taxon>
        <taxon>Rhabditina</taxon>
        <taxon>Rhabditomorpha</taxon>
        <taxon>Rhabditoidea</taxon>
        <taxon>Rhabditidae</taxon>
        <taxon>Peloderinae</taxon>
        <taxon>Caenorhabditis</taxon>
    </lineage>
</organism>
<evidence type="ECO:0000313" key="2">
    <source>
        <dbReference type="Proteomes" id="UP000095282"/>
    </source>
</evidence>